<feature type="compositionally biased region" description="Low complexity" evidence="1">
    <location>
        <begin position="85"/>
        <end position="98"/>
    </location>
</feature>
<evidence type="ECO:0008006" key="5">
    <source>
        <dbReference type="Google" id="ProtNLM"/>
    </source>
</evidence>
<dbReference type="Pfam" id="PF16127">
    <property type="entry name" value="DUF4839"/>
    <property type="match status" value="1"/>
</dbReference>
<evidence type="ECO:0000256" key="2">
    <source>
        <dbReference type="SAM" id="Phobius"/>
    </source>
</evidence>
<organism evidence="3 4">
    <name type="scientific">Nocardioides zeae</name>
    <dbReference type="NCBI Taxonomy" id="1457234"/>
    <lineage>
        <taxon>Bacteria</taxon>
        <taxon>Bacillati</taxon>
        <taxon>Actinomycetota</taxon>
        <taxon>Actinomycetes</taxon>
        <taxon>Propionibacteriales</taxon>
        <taxon>Nocardioidaceae</taxon>
        <taxon>Nocardioides</taxon>
    </lineage>
</organism>
<keyword evidence="2" id="KW-1133">Transmembrane helix</keyword>
<keyword evidence="2" id="KW-0472">Membrane</keyword>
<feature type="compositionally biased region" description="Low complexity" evidence="1">
    <location>
        <begin position="108"/>
        <end position="120"/>
    </location>
</feature>
<name>A0AAJ1U3T2_9ACTN</name>
<evidence type="ECO:0000313" key="3">
    <source>
        <dbReference type="EMBL" id="MDQ1103742.1"/>
    </source>
</evidence>
<dbReference type="AlphaFoldDB" id="A0AAJ1U3T2"/>
<sequence>MNNNLRYESKTVQAIRGTESKVAAKWAGDGWELIAEDRGVVRTSLTFRRARPPVPWRLVATGGAGLVALALVIGVIVAFTAGGGTTNPSSSASPASTTDNGQDNQSGTTSPPSTPTSLPSAAGPLTAATSPEFAALLVVNDYCDPSIGAFAAQNAGAILEFDASINSMTKHGSYDTRYDILVAAGDAGTSASAGPAFKFEDVGLADLNLAGDYPEAIGEGDLLRVTATVGPLDQAQCLFYLDPVETLVR</sequence>
<comment type="caution">
    <text evidence="3">The sequence shown here is derived from an EMBL/GenBank/DDBJ whole genome shotgun (WGS) entry which is preliminary data.</text>
</comment>
<gene>
    <name evidence="3" type="ORF">QE405_001026</name>
</gene>
<evidence type="ECO:0000313" key="4">
    <source>
        <dbReference type="Proteomes" id="UP001239215"/>
    </source>
</evidence>
<keyword evidence="2" id="KW-0812">Transmembrane</keyword>
<reference evidence="3" key="1">
    <citation type="submission" date="2023-07" db="EMBL/GenBank/DDBJ databases">
        <title>Functional and genomic diversity of the sorghum phyllosphere microbiome.</title>
        <authorList>
            <person name="Shade A."/>
        </authorList>
    </citation>
    <scope>NUCLEOTIDE SEQUENCE</scope>
    <source>
        <strain evidence="3">SORGH_AS_1067</strain>
    </source>
</reference>
<feature type="region of interest" description="Disordered" evidence="1">
    <location>
        <begin position="85"/>
        <end position="124"/>
    </location>
</feature>
<dbReference type="EMBL" id="JAUTAN010000001">
    <property type="protein sequence ID" value="MDQ1103742.1"/>
    <property type="molecule type" value="Genomic_DNA"/>
</dbReference>
<feature type="transmembrane region" description="Helical" evidence="2">
    <location>
        <begin position="58"/>
        <end position="81"/>
    </location>
</feature>
<accession>A0AAJ1U3T2</accession>
<dbReference type="InterPro" id="IPR032290">
    <property type="entry name" value="DUF4839"/>
</dbReference>
<evidence type="ECO:0000256" key="1">
    <source>
        <dbReference type="SAM" id="MobiDB-lite"/>
    </source>
</evidence>
<protein>
    <recommendedName>
        <fullName evidence="5">DUF4839 domain-containing protein</fullName>
    </recommendedName>
</protein>
<dbReference type="Proteomes" id="UP001239215">
    <property type="component" value="Unassembled WGS sequence"/>
</dbReference>
<proteinExistence type="predicted"/>
<dbReference type="RefSeq" id="WP_307199147.1">
    <property type="nucleotide sequence ID" value="NZ_JAUTAN010000001.1"/>
</dbReference>